<dbReference type="InterPro" id="IPR000914">
    <property type="entry name" value="SBP_5_dom"/>
</dbReference>
<dbReference type="Gene3D" id="3.10.105.10">
    <property type="entry name" value="Dipeptide-binding Protein, Domain 3"/>
    <property type="match status" value="1"/>
</dbReference>
<accession>A0A1X7A9S1</accession>
<comment type="similarity">
    <text evidence="2">Belongs to the bacterial solute-binding protein 5 family.</text>
</comment>
<dbReference type="GO" id="GO:0043190">
    <property type="term" value="C:ATP-binding cassette (ABC) transporter complex"/>
    <property type="evidence" value="ECO:0007669"/>
    <property type="project" value="InterPro"/>
</dbReference>
<dbReference type="AlphaFoldDB" id="A0A1X7A9S1"/>
<dbReference type="GO" id="GO:0015833">
    <property type="term" value="P:peptide transport"/>
    <property type="evidence" value="ECO:0007669"/>
    <property type="project" value="TreeGrafter"/>
</dbReference>
<evidence type="ECO:0000256" key="3">
    <source>
        <dbReference type="ARBA" id="ARBA00022448"/>
    </source>
</evidence>
<dbReference type="InterPro" id="IPR030678">
    <property type="entry name" value="Peptide/Ni-bd"/>
</dbReference>
<dbReference type="InterPro" id="IPR006311">
    <property type="entry name" value="TAT_signal"/>
</dbReference>
<dbReference type="SUPFAM" id="SSF53850">
    <property type="entry name" value="Periplasmic binding protein-like II"/>
    <property type="match status" value="1"/>
</dbReference>
<keyword evidence="7" id="KW-1185">Reference proteome</keyword>
<dbReference type="GO" id="GO:1904680">
    <property type="term" value="F:peptide transmembrane transporter activity"/>
    <property type="evidence" value="ECO:0007669"/>
    <property type="project" value="TreeGrafter"/>
</dbReference>
<dbReference type="EMBL" id="FWFX01000023">
    <property type="protein sequence ID" value="SLN73504.1"/>
    <property type="molecule type" value="Genomic_DNA"/>
</dbReference>
<evidence type="ECO:0000256" key="2">
    <source>
        <dbReference type="ARBA" id="ARBA00005695"/>
    </source>
</evidence>
<evidence type="ECO:0000313" key="6">
    <source>
        <dbReference type="EMBL" id="SLN73504.1"/>
    </source>
</evidence>
<dbReference type="OrthoDB" id="9803988at2"/>
<dbReference type="GO" id="GO:0030288">
    <property type="term" value="C:outer membrane-bounded periplasmic space"/>
    <property type="evidence" value="ECO:0007669"/>
    <property type="project" value="UniProtKB-ARBA"/>
</dbReference>
<dbReference type="Gene3D" id="3.90.76.10">
    <property type="entry name" value="Dipeptide-binding Protein, Domain 1"/>
    <property type="match status" value="1"/>
</dbReference>
<dbReference type="PIRSF" id="PIRSF002741">
    <property type="entry name" value="MppA"/>
    <property type="match status" value="1"/>
</dbReference>
<dbReference type="PROSITE" id="PS51318">
    <property type="entry name" value="TAT"/>
    <property type="match status" value="1"/>
</dbReference>
<evidence type="ECO:0000256" key="4">
    <source>
        <dbReference type="ARBA" id="ARBA00022729"/>
    </source>
</evidence>
<dbReference type="RefSeq" id="WP_085807787.1">
    <property type="nucleotide sequence ID" value="NZ_FWFX01000023.1"/>
</dbReference>
<keyword evidence="3" id="KW-0813">Transport</keyword>
<sequence length="536" mass="59241">MTKKHDHVMIDRLAKAAREGKVSRRSFMNYSMAAGMTASTATGLWGTSANAAPKRGGTFRIAQHDGNTSDTHDPGTYLSFAMIALVHTHRSFLTKINTDQTLGGDLATEWTATPDAMEWTFMLTDKATFHSGGKVTAKDVLASMNHHRGEDSASAAKALLSSVVEIVDNGDNSVTFKLDSPNADLPWIMPDYHLPICPANEGGTIDWQSADGSGPYKLVEHEFGVGSRLVRHDGWHGEGAYFDEVQFLIINDPNARQTALLTGDVDAVSLLENKTISLLSRDPNVEVDNVPSASCITMPMFTDVAPFDNNDVRMALKLSMNREELIEKISFGAATIGNDFHHSPAMPYYPEGIPQREYDPDQAKWHLKQAGAEGLSVNISTAESIATGAVDMCILYAEQAKAAGININVVREPNDGYWSDVWLTKPWCVVNWGARPTPDVMYTLTYKDDAAWNETHWKNPRFNEVLLMAKAELDDAKRADMYREMAMLLRDDGGALIPFFPNFVYGRRANVKHTGQLAASWQMDGARAAERWWFEG</sequence>
<comment type="subcellular location">
    <subcellularLocation>
        <location evidence="1">Periplasm</location>
    </subcellularLocation>
</comment>
<keyword evidence="4" id="KW-0732">Signal</keyword>
<reference evidence="6 7" key="1">
    <citation type="submission" date="2017-03" db="EMBL/GenBank/DDBJ databases">
        <authorList>
            <person name="Afonso C.L."/>
            <person name="Miller P.J."/>
            <person name="Scott M.A."/>
            <person name="Spackman E."/>
            <person name="Goraichik I."/>
            <person name="Dimitrov K.M."/>
            <person name="Suarez D.L."/>
            <person name="Swayne D.E."/>
        </authorList>
    </citation>
    <scope>NUCLEOTIDE SEQUENCE [LARGE SCALE GENOMIC DNA]</scope>
    <source>
        <strain evidence="6 7">CECT 7450</strain>
    </source>
</reference>
<organism evidence="6 7">
    <name type="scientific">Roseovarius albus</name>
    <dbReference type="NCBI Taxonomy" id="1247867"/>
    <lineage>
        <taxon>Bacteria</taxon>
        <taxon>Pseudomonadati</taxon>
        <taxon>Pseudomonadota</taxon>
        <taxon>Alphaproteobacteria</taxon>
        <taxon>Rhodobacterales</taxon>
        <taxon>Roseobacteraceae</taxon>
        <taxon>Roseovarius</taxon>
    </lineage>
</organism>
<protein>
    <submittedName>
        <fullName evidence="6">Nickel-binding periplasmic protein</fullName>
    </submittedName>
</protein>
<evidence type="ECO:0000259" key="5">
    <source>
        <dbReference type="Pfam" id="PF00496"/>
    </source>
</evidence>
<feature type="domain" description="Solute-binding protein family 5" evidence="5">
    <location>
        <begin position="104"/>
        <end position="450"/>
    </location>
</feature>
<name>A0A1X7A9S1_9RHOB</name>
<dbReference type="PANTHER" id="PTHR30290">
    <property type="entry name" value="PERIPLASMIC BINDING COMPONENT OF ABC TRANSPORTER"/>
    <property type="match status" value="1"/>
</dbReference>
<dbReference type="Proteomes" id="UP000193061">
    <property type="component" value="Unassembled WGS sequence"/>
</dbReference>
<dbReference type="PANTHER" id="PTHR30290:SF10">
    <property type="entry name" value="PERIPLASMIC OLIGOPEPTIDE-BINDING PROTEIN-RELATED"/>
    <property type="match status" value="1"/>
</dbReference>
<dbReference type="Gene3D" id="3.40.190.10">
    <property type="entry name" value="Periplasmic binding protein-like II"/>
    <property type="match status" value="1"/>
</dbReference>
<dbReference type="InterPro" id="IPR039424">
    <property type="entry name" value="SBP_5"/>
</dbReference>
<dbReference type="CDD" id="cd08503">
    <property type="entry name" value="PBP2_NikA_DppA_OppA_like_17"/>
    <property type="match status" value="1"/>
</dbReference>
<proteinExistence type="inferred from homology"/>
<evidence type="ECO:0000313" key="7">
    <source>
        <dbReference type="Proteomes" id="UP000193061"/>
    </source>
</evidence>
<gene>
    <name evidence="6" type="primary">nikA_4</name>
    <name evidence="6" type="ORF">ROA7450_04144</name>
</gene>
<dbReference type="Pfam" id="PF00496">
    <property type="entry name" value="SBP_bac_5"/>
    <property type="match status" value="1"/>
</dbReference>
<evidence type="ECO:0000256" key="1">
    <source>
        <dbReference type="ARBA" id="ARBA00004418"/>
    </source>
</evidence>